<dbReference type="AlphaFoldDB" id="K9YN79"/>
<name>K9YN79_CYASC</name>
<evidence type="ECO:0000313" key="2">
    <source>
        <dbReference type="Proteomes" id="UP000010483"/>
    </source>
</evidence>
<dbReference type="PATRIC" id="fig|292563.3.peg.1996"/>
<evidence type="ECO:0008006" key="3">
    <source>
        <dbReference type="Google" id="ProtNLM"/>
    </source>
</evidence>
<gene>
    <name evidence="1" type="ordered locus">Cyast_1910</name>
</gene>
<keyword evidence="2" id="KW-1185">Reference proteome</keyword>
<dbReference type="InterPro" id="IPR027417">
    <property type="entry name" value="P-loop_NTPase"/>
</dbReference>
<reference evidence="2" key="1">
    <citation type="journal article" date="2013" name="Proc. Natl. Acad. Sci. U.S.A.">
        <title>Improving the coverage of the cyanobacterial phylum using diversity-driven genome sequencing.</title>
        <authorList>
            <person name="Shih P.M."/>
            <person name="Wu D."/>
            <person name="Latifi A."/>
            <person name="Axen S.D."/>
            <person name="Fewer D.P."/>
            <person name="Talla E."/>
            <person name="Calteau A."/>
            <person name="Cai F."/>
            <person name="Tandeau de Marsac N."/>
            <person name="Rippka R."/>
            <person name="Herdman M."/>
            <person name="Sivonen K."/>
            <person name="Coursin T."/>
            <person name="Laurent T."/>
            <person name="Goodwin L."/>
            <person name="Nolan M."/>
            <person name="Davenport K.W."/>
            <person name="Han C.S."/>
            <person name="Rubin E.M."/>
            <person name="Eisen J.A."/>
            <person name="Woyke T."/>
            <person name="Gugger M."/>
            <person name="Kerfeld C.A."/>
        </authorList>
    </citation>
    <scope>NUCLEOTIDE SEQUENCE [LARGE SCALE GENOMIC DNA]</scope>
    <source>
        <strain evidence="2">ATCC 29140 / PCC 7202</strain>
    </source>
</reference>
<proteinExistence type="predicted"/>
<dbReference type="eggNOG" id="COG0210">
    <property type="taxonomic scope" value="Bacteria"/>
</dbReference>
<dbReference type="SUPFAM" id="SSF52540">
    <property type="entry name" value="P-loop containing nucleoside triphosphate hydrolases"/>
    <property type="match status" value="1"/>
</dbReference>
<accession>K9YN79</accession>
<evidence type="ECO:0000313" key="1">
    <source>
        <dbReference type="EMBL" id="AFZ47865.1"/>
    </source>
</evidence>
<protein>
    <recommendedName>
        <fullName evidence="3">Cyanobacterial membrane protein, in cluster with PxcA</fullName>
    </recommendedName>
</protein>
<organism evidence="1 2">
    <name type="scientific">Cyanobacterium stanieri (strain ATCC 29140 / PCC 7202)</name>
    <dbReference type="NCBI Taxonomy" id="292563"/>
    <lineage>
        <taxon>Bacteria</taxon>
        <taxon>Bacillati</taxon>
        <taxon>Cyanobacteriota</taxon>
        <taxon>Cyanophyceae</taxon>
        <taxon>Oscillatoriophycideae</taxon>
        <taxon>Chroococcales</taxon>
        <taxon>Geminocystaceae</taxon>
        <taxon>Cyanobacterium</taxon>
    </lineage>
</organism>
<dbReference type="STRING" id="292563.Cyast_1910"/>
<dbReference type="BioCyc" id="CSTA292563:G1353-1919-MONOMER"/>
<dbReference type="EMBL" id="CP003940">
    <property type="protein sequence ID" value="AFZ47865.1"/>
    <property type="molecule type" value="Genomic_DNA"/>
</dbReference>
<dbReference type="KEGG" id="csn:Cyast_1910"/>
<dbReference type="HOGENOM" id="CLU_388705_0_0_3"/>
<dbReference type="Proteomes" id="UP000010483">
    <property type="component" value="Chromosome"/>
</dbReference>
<sequence length="697" mass="80341">MTKKNALWIEGNSRCGKTTALVNQLEKWIEEEKTKQSIPLIKPPLIISANREERTNLQKLIFSQIKDLDCTIEIQTVSGFIINEVELFFPLIAKELNLKNPFPIRLYPETEQELASQLWRDSLSAELLSLFGNESTCVRRLLDLLQLAGMAGIPFEDIGNRLKNGQVFLGDSFDDNIWNTIDELLSQWRVWCLEKGLLSYGIIYEIFWRHLFPHQDYQKSLLNRYGAVFADDLDNYPAVMGDIFNFFITREYNCIFTYNHKGKVRLGLNADPDYLATISNRCQRELLTFSPVDNLSSKLENSLKLLIEENTLDRDDFENIFSFKTRSRAQLIKEVSFFIIDKIQQGIISPADVAIIAPGLDEVARFNFLHFFHEYNIPVEPLQEKRPLIASPLVRSHLTLLGLIFGGNGRLIERDMVAEMLTVLSPKSDTEFGIQPHIDPVRAGLLADYCYHIDIESPHLLPIDYIPSGDRLNYQTFIAYNQIKNWINQTKQEVKEKKLSPLAIIDKINQQYFNDIQSLTYTQINNLREFKQTASHFWAIQNRLGKDKQIIPSLTEFIILIRKGTITANPYPVNPLLENKKNKGITLATIYQYRTSHQSHPWQFWLDAGSTLWSKGGAAELFASSLFLRGWDGKPLSLEYQQQQEKERIDRVIHDLLSRVTDKIFLCHSDLDINGNEQMGSLLNLIYLAPTIEQISN</sequence>